<proteinExistence type="predicted"/>
<dbReference type="EMBL" id="JBHSWB010000002">
    <property type="protein sequence ID" value="MFC6662866.1"/>
    <property type="molecule type" value="Genomic_DNA"/>
</dbReference>
<keyword evidence="2" id="KW-1185">Reference proteome</keyword>
<organism evidence="1 2">
    <name type="scientific">Deinococcus multiflagellatus</name>
    <dbReference type="NCBI Taxonomy" id="1656887"/>
    <lineage>
        <taxon>Bacteria</taxon>
        <taxon>Thermotogati</taxon>
        <taxon>Deinococcota</taxon>
        <taxon>Deinococci</taxon>
        <taxon>Deinococcales</taxon>
        <taxon>Deinococcaceae</taxon>
        <taxon>Deinococcus</taxon>
    </lineage>
</organism>
<comment type="caution">
    <text evidence="1">The sequence shown here is derived from an EMBL/GenBank/DDBJ whole genome shotgun (WGS) entry which is preliminary data.</text>
</comment>
<dbReference type="RefSeq" id="WP_380058778.1">
    <property type="nucleotide sequence ID" value="NZ_JBHSWB010000002.1"/>
</dbReference>
<evidence type="ECO:0000313" key="1">
    <source>
        <dbReference type="EMBL" id="MFC6662866.1"/>
    </source>
</evidence>
<protein>
    <submittedName>
        <fullName evidence="1">Uncharacterized protein</fullName>
    </submittedName>
</protein>
<dbReference type="Proteomes" id="UP001596317">
    <property type="component" value="Unassembled WGS sequence"/>
</dbReference>
<accession>A0ABW1ZPN0</accession>
<evidence type="ECO:0000313" key="2">
    <source>
        <dbReference type="Proteomes" id="UP001596317"/>
    </source>
</evidence>
<gene>
    <name evidence="1" type="ORF">ACFP90_22755</name>
</gene>
<reference evidence="2" key="1">
    <citation type="journal article" date="2019" name="Int. J. Syst. Evol. Microbiol.">
        <title>The Global Catalogue of Microorganisms (GCM) 10K type strain sequencing project: providing services to taxonomists for standard genome sequencing and annotation.</title>
        <authorList>
            <consortium name="The Broad Institute Genomics Platform"/>
            <consortium name="The Broad Institute Genome Sequencing Center for Infectious Disease"/>
            <person name="Wu L."/>
            <person name="Ma J."/>
        </authorList>
    </citation>
    <scope>NUCLEOTIDE SEQUENCE [LARGE SCALE GENOMIC DNA]</scope>
    <source>
        <strain evidence="2">CCUG 63830</strain>
    </source>
</reference>
<sequence length="118" mass="13380">MQAAFVDAECRLRALGREVNRQGEPLNAQFEAGEISEAAWAEGFAQLEERLGWNEAFHERNAVRAALLTWGLAQVRRLWSVHGRLFRGQDLAMVEALWTNPRVQGQLVRVVLRLDVGQ</sequence>
<name>A0ABW1ZPN0_9DEIO</name>